<name>A0A0C9MWF2_9FUNG</name>
<evidence type="ECO:0000313" key="1">
    <source>
        <dbReference type="EMBL" id="GAN11704.1"/>
    </source>
</evidence>
<protein>
    <recommendedName>
        <fullName evidence="3">Tc1-like transposase DDE domain-containing protein</fullName>
    </recommendedName>
</protein>
<dbReference type="EMBL" id="DF837120">
    <property type="protein sequence ID" value="GAN11704.1"/>
    <property type="molecule type" value="Genomic_DNA"/>
</dbReference>
<dbReference type="InterPro" id="IPR036397">
    <property type="entry name" value="RNaseH_sf"/>
</dbReference>
<accession>A0A0C9MWF2</accession>
<dbReference type="OrthoDB" id="2283811at2759"/>
<sequence length="103" mass="12234">MITVKEPSYCSTFTEGTTPWSILGLTRKRSDFSKKMRVPILLVLPKKWFKRHGFSLKTVLDWPPQRPDLNPIEHIWHQLKRRLNTYDTIATTALELEKRIEKE</sequence>
<evidence type="ECO:0000313" key="2">
    <source>
        <dbReference type="Proteomes" id="UP000053815"/>
    </source>
</evidence>
<dbReference type="GO" id="GO:0003676">
    <property type="term" value="F:nucleic acid binding"/>
    <property type="evidence" value="ECO:0007669"/>
    <property type="project" value="InterPro"/>
</dbReference>
<dbReference type="Proteomes" id="UP000053815">
    <property type="component" value="Unassembled WGS sequence"/>
</dbReference>
<gene>
    <name evidence="1" type="ORF">MAM1_0831d11285</name>
</gene>
<reference evidence="1" key="1">
    <citation type="submission" date="2014-09" db="EMBL/GenBank/DDBJ databases">
        <title>Draft genome sequence of an oleaginous Mucoromycotina fungus Mucor ambiguus NBRC6742.</title>
        <authorList>
            <person name="Takeda I."/>
            <person name="Yamane N."/>
            <person name="Morita T."/>
            <person name="Tamano K."/>
            <person name="Machida M."/>
            <person name="Baker S."/>
            <person name="Koike H."/>
        </authorList>
    </citation>
    <scope>NUCLEOTIDE SEQUENCE</scope>
    <source>
        <strain evidence="1">NBRC 6742</strain>
    </source>
</reference>
<evidence type="ECO:0008006" key="3">
    <source>
        <dbReference type="Google" id="ProtNLM"/>
    </source>
</evidence>
<keyword evidence="2" id="KW-1185">Reference proteome</keyword>
<organism evidence="1">
    <name type="scientific">Mucor ambiguus</name>
    <dbReference type="NCBI Taxonomy" id="91626"/>
    <lineage>
        <taxon>Eukaryota</taxon>
        <taxon>Fungi</taxon>
        <taxon>Fungi incertae sedis</taxon>
        <taxon>Mucoromycota</taxon>
        <taxon>Mucoromycotina</taxon>
        <taxon>Mucoromycetes</taxon>
        <taxon>Mucorales</taxon>
        <taxon>Mucorineae</taxon>
        <taxon>Mucoraceae</taxon>
        <taxon>Mucor</taxon>
    </lineage>
</organism>
<dbReference type="Gene3D" id="3.30.420.10">
    <property type="entry name" value="Ribonuclease H-like superfamily/Ribonuclease H"/>
    <property type="match status" value="1"/>
</dbReference>
<dbReference type="AlphaFoldDB" id="A0A0C9MWF2"/>
<proteinExistence type="predicted"/>